<dbReference type="Proteomes" id="UP000643207">
    <property type="component" value="Unassembled WGS sequence"/>
</dbReference>
<evidence type="ECO:0000256" key="1">
    <source>
        <dbReference type="SAM" id="MobiDB-lite"/>
    </source>
</evidence>
<feature type="region of interest" description="Disordered" evidence="1">
    <location>
        <begin position="440"/>
        <end position="463"/>
    </location>
</feature>
<reference evidence="2 3" key="1">
    <citation type="submission" date="2021-01" db="EMBL/GenBank/DDBJ databases">
        <title>Piscinibacter sp. Jin2 Genome sequencing and assembly.</title>
        <authorList>
            <person name="Kim I."/>
        </authorList>
    </citation>
    <scope>NUCLEOTIDE SEQUENCE [LARGE SCALE GENOMIC DNA]</scope>
    <source>
        <strain evidence="2 3">Jin2</strain>
    </source>
</reference>
<gene>
    <name evidence="2" type="ORF">JI742_04900</name>
</gene>
<proteinExistence type="predicted"/>
<name>A0A9X1BR57_9BURK</name>
<protein>
    <submittedName>
        <fullName evidence="2">DUF3108 domain-containing protein</fullName>
    </submittedName>
</protein>
<feature type="region of interest" description="Disordered" evidence="1">
    <location>
        <begin position="55"/>
        <end position="205"/>
    </location>
</feature>
<evidence type="ECO:0000313" key="2">
    <source>
        <dbReference type="EMBL" id="MBL0719223.1"/>
    </source>
</evidence>
<evidence type="ECO:0000313" key="3">
    <source>
        <dbReference type="Proteomes" id="UP000643207"/>
    </source>
</evidence>
<keyword evidence="3" id="KW-1185">Reference proteome</keyword>
<comment type="caution">
    <text evidence="2">The sequence shown here is derived from an EMBL/GenBank/DDBJ whole genome shotgun (WGS) entry which is preliminary data.</text>
</comment>
<dbReference type="Pfam" id="PF11306">
    <property type="entry name" value="DUF3108"/>
    <property type="match status" value="1"/>
</dbReference>
<feature type="compositionally biased region" description="Pro residues" evidence="1">
    <location>
        <begin position="151"/>
        <end position="160"/>
    </location>
</feature>
<feature type="compositionally biased region" description="Pro residues" evidence="1">
    <location>
        <begin position="56"/>
        <end position="98"/>
    </location>
</feature>
<dbReference type="EMBL" id="JAERRA010000001">
    <property type="protein sequence ID" value="MBL0719223.1"/>
    <property type="molecule type" value="Genomic_DNA"/>
</dbReference>
<dbReference type="AlphaFoldDB" id="A0A9X1BR57"/>
<feature type="compositionally biased region" description="Low complexity" evidence="1">
    <location>
        <begin position="116"/>
        <end position="131"/>
    </location>
</feature>
<dbReference type="InterPro" id="IPR021457">
    <property type="entry name" value="DUF3108"/>
</dbReference>
<dbReference type="RefSeq" id="WP_201824456.1">
    <property type="nucleotide sequence ID" value="NZ_JAERRA010000001.1"/>
</dbReference>
<organism evidence="2 3">
    <name type="scientific">Aquariibacter lacus</name>
    <dbReference type="NCBI Taxonomy" id="2801332"/>
    <lineage>
        <taxon>Bacteria</taxon>
        <taxon>Pseudomonadati</taxon>
        <taxon>Pseudomonadota</taxon>
        <taxon>Betaproteobacteria</taxon>
        <taxon>Burkholderiales</taxon>
        <taxon>Sphaerotilaceae</taxon>
        <taxon>Aquariibacter</taxon>
    </lineage>
</organism>
<sequence length="463" mass="48148">MSPRPRRRGLLLLAACVLLVHGLLLDGLAMLLPAGAAAPLARMEADFITALRPAEPVTPPQAPAPPAPSPSPAPPPPPEPAASRPLPPEPPASAPAPLPALALAPDPEPDPDDLADPAPAEALAAGAAAPPAHDPAGPPEPLAEAHVSPGSAPPGEPAPPASAAVAGAAAAGRPTDRAPSASDPAAADAGPARVPAPASGPAQAGPLAVAAGEVEGELVDEELRIDGFAWPASTEIRYRLSGEVRGEVQGSAAVRWLREGRRYQVHLDVIVGPSFAPLLQRRTTSAGRITAAGLVPEQYEERNRIAFAPERRARLDFAPGRVTLPTGRQVEVPADVQDSASQFIQLAWRFARQARALAPGDAVDLTLALPRRVDGWTYDVVGLEPVDTPEGPVPAWHLRPRRAGEPSTYAIEAWLAPSLRWMPVRMRVTDGRGSRLELELESLPRQARSPARPAASAPAQPLQ</sequence>
<feature type="compositionally biased region" description="Low complexity" evidence="1">
    <location>
        <begin position="441"/>
        <end position="463"/>
    </location>
</feature>
<accession>A0A9X1BR57</accession>
<feature type="compositionally biased region" description="Low complexity" evidence="1">
    <location>
        <begin position="161"/>
        <end position="205"/>
    </location>
</feature>
<feature type="compositionally biased region" description="Pro residues" evidence="1">
    <location>
        <begin position="132"/>
        <end position="141"/>
    </location>
</feature>